<dbReference type="PANTHER" id="PTHR31956:SF8">
    <property type="entry name" value="ACID PHOSPHATASE PHOA (AFU_ORTHOLOGUE AFUA_1G03570)"/>
    <property type="match status" value="1"/>
</dbReference>
<keyword evidence="1" id="KW-0378">Hydrolase</keyword>
<feature type="chain" id="PRO_5027041734" evidence="2">
    <location>
        <begin position="20"/>
        <end position="413"/>
    </location>
</feature>
<accession>A0A6M2BU53</accession>
<keyword evidence="4" id="KW-1185">Reference proteome</keyword>
<gene>
    <name evidence="3" type="ORF">G7Y85_14635</name>
</gene>
<dbReference type="InterPro" id="IPR017850">
    <property type="entry name" value="Alkaline_phosphatase_core_sf"/>
</dbReference>
<comment type="caution">
    <text evidence="3">The sequence shown here is derived from an EMBL/GenBank/DDBJ whole genome shotgun (WGS) entry which is preliminary data.</text>
</comment>
<evidence type="ECO:0000313" key="4">
    <source>
        <dbReference type="Proteomes" id="UP000472676"/>
    </source>
</evidence>
<dbReference type="GO" id="GO:0009395">
    <property type="term" value="P:phospholipid catabolic process"/>
    <property type="evidence" value="ECO:0007669"/>
    <property type="project" value="TreeGrafter"/>
</dbReference>
<feature type="signal peptide" evidence="2">
    <location>
        <begin position="1"/>
        <end position="19"/>
    </location>
</feature>
<dbReference type="InterPro" id="IPR007312">
    <property type="entry name" value="Phosphoesterase"/>
</dbReference>
<sequence>MRILSLVRTLPLVVALLLAACGGGSGDASGDGKHIGHVFLIVMENKSYDRTFGPDSGAPYLGQQLPTRGVLLQNYYATGHASLDNYVSMISGQAPNALTQADCPSMLDTFLIGVVVAGQVQGTGCVYPKDVPSIADEFRDAGISWKGYMQDMGNDPGRYDPALAASATRPQGPRTCGHAQLNRADNTQSASATDQYATRHDPFMYFHSIIDDQEYCDEHVVNLDDALADDLKAIDTTPAFSFITPNLCEDGHDGNCANGDVGGLTGIDRFLQKWVPIITSSAAFRKDGLLIITYDESTNSTSNPGDADACCGEKPSAYQLLLQPGIVGPGGGRVGAVLISRFIKPGTVSTQAYNHYSLLRSIADIFGVAYLGHAADGDAASGTACDHDNQPCSFGDDVYSAAMPEFPARPNGS</sequence>
<keyword evidence="2" id="KW-0732">Signal</keyword>
<evidence type="ECO:0000313" key="3">
    <source>
        <dbReference type="EMBL" id="NGY06008.1"/>
    </source>
</evidence>
<reference evidence="3 4" key="1">
    <citation type="journal article" date="2014" name="Int. J. Syst. Evol. Microbiol.">
        <title>Solimonas terrae sp. nov., isolated from soil.</title>
        <authorList>
            <person name="Kim S.J."/>
            <person name="Moon J.Y."/>
            <person name="Weon H.Y."/>
            <person name="Ahn J.H."/>
            <person name="Chen W.M."/>
            <person name="Kwon S.W."/>
        </authorList>
    </citation>
    <scope>NUCLEOTIDE SEQUENCE [LARGE SCALE GENOMIC DNA]</scope>
    <source>
        <strain evidence="3 4">KIS83-12</strain>
    </source>
</reference>
<dbReference type="Proteomes" id="UP000472676">
    <property type="component" value="Unassembled WGS sequence"/>
</dbReference>
<dbReference type="PANTHER" id="PTHR31956">
    <property type="entry name" value="NON-SPECIFIC PHOSPHOLIPASE C4-RELATED"/>
    <property type="match status" value="1"/>
</dbReference>
<evidence type="ECO:0000256" key="2">
    <source>
        <dbReference type="SAM" id="SignalP"/>
    </source>
</evidence>
<proteinExistence type="predicted"/>
<dbReference type="GO" id="GO:0016788">
    <property type="term" value="F:hydrolase activity, acting on ester bonds"/>
    <property type="evidence" value="ECO:0007669"/>
    <property type="project" value="InterPro"/>
</dbReference>
<dbReference type="PROSITE" id="PS51257">
    <property type="entry name" value="PROKAR_LIPOPROTEIN"/>
    <property type="match status" value="1"/>
</dbReference>
<dbReference type="Pfam" id="PF04185">
    <property type="entry name" value="Phosphoesterase"/>
    <property type="match status" value="1"/>
</dbReference>
<protein>
    <submittedName>
        <fullName evidence="3">Phosphoesterase</fullName>
    </submittedName>
</protein>
<dbReference type="Gene3D" id="3.40.720.10">
    <property type="entry name" value="Alkaline Phosphatase, subunit A"/>
    <property type="match status" value="1"/>
</dbReference>
<dbReference type="SUPFAM" id="SSF53649">
    <property type="entry name" value="Alkaline phosphatase-like"/>
    <property type="match status" value="1"/>
</dbReference>
<dbReference type="EMBL" id="JAAMOW010000007">
    <property type="protein sequence ID" value="NGY06008.1"/>
    <property type="molecule type" value="Genomic_DNA"/>
</dbReference>
<dbReference type="RefSeq" id="WP_166258635.1">
    <property type="nucleotide sequence ID" value="NZ_JAAMOW010000007.1"/>
</dbReference>
<evidence type="ECO:0000256" key="1">
    <source>
        <dbReference type="ARBA" id="ARBA00022801"/>
    </source>
</evidence>
<name>A0A6M2BU53_9GAMM</name>
<organism evidence="3 4">
    <name type="scientific">Solimonas terrae</name>
    <dbReference type="NCBI Taxonomy" id="1396819"/>
    <lineage>
        <taxon>Bacteria</taxon>
        <taxon>Pseudomonadati</taxon>
        <taxon>Pseudomonadota</taxon>
        <taxon>Gammaproteobacteria</taxon>
        <taxon>Nevskiales</taxon>
        <taxon>Nevskiaceae</taxon>
        <taxon>Solimonas</taxon>
    </lineage>
</organism>
<dbReference type="AlphaFoldDB" id="A0A6M2BU53"/>